<dbReference type="EMBL" id="LCAB01000016">
    <property type="protein sequence ID" value="KKR82309.1"/>
    <property type="molecule type" value="Genomic_DNA"/>
</dbReference>
<evidence type="ECO:0000313" key="4">
    <source>
        <dbReference type="Proteomes" id="UP000034601"/>
    </source>
</evidence>
<evidence type="ECO:0000256" key="1">
    <source>
        <dbReference type="ARBA" id="ARBA00022723"/>
    </source>
</evidence>
<evidence type="ECO:0000313" key="3">
    <source>
        <dbReference type="EMBL" id="KKR82309.1"/>
    </source>
</evidence>
<dbReference type="AlphaFoldDB" id="A0A0G0TZI3"/>
<keyword evidence="2" id="KW-0378">Hydrolase</keyword>
<dbReference type="Proteomes" id="UP000034601">
    <property type="component" value="Unassembled WGS sequence"/>
</dbReference>
<comment type="caution">
    <text evidence="3">The sequence shown here is derived from an EMBL/GenBank/DDBJ whole genome shotgun (WGS) entry which is preliminary data.</text>
</comment>
<dbReference type="GO" id="GO:0008239">
    <property type="term" value="F:dipeptidyl-peptidase activity"/>
    <property type="evidence" value="ECO:0007669"/>
    <property type="project" value="TreeGrafter"/>
</dbReference>
<name>A0A0G0TZI3_9BACT</name>
<dbReference type="InterPro" id="IPR039461">
    <property type="entry name" value="Peptidase_M49"/>
</dbReference>
<dbReference type="PANTHER" id="PTHR23422">
    <property type="entry name" value="DIPEPTIDYL PEPTIDASE III-RELATED"/>
    <property type="match status" value="1"/>
</dbReference>
<sequence length="450" mass="51908">MIYRKFKLSKAVILRLSGEDKRILKILEDVVKDVAQLYEQQLSDGFYPSGVSRDQIEKSSRKNATLLSPFTYVSLENKELKAVPFHQKYASYLQPIAQKIETAAKISSNHSFRNYLRARAKSLISGDYKTADIVWFSVRNSAIDFSVGPFERYLDKLFFRKRIFQAHVGVVDQELTEKANQIKETLFISAKISHNKHHSTNIPRKGVNVFVEETPSTSGYMADVLFSGEHFPSDLEIMQQYGSKILIYEPQLKEKFERVHYPIFKSIFEKRFASKYSKELLFKATAWNVLLYELGRQLHKFIGARERLSEFYGPIDEANGFASGIQHAKNLVVKGLISQDELEAIIIIHIVWMFADWLLYKNGKAMESYVYGNAIDLHYYLVSGALKEQRGISWPNFSKIFFEIEALAEILVGLLEKGSYQEAKEFVEKNAQLDNFERLAKNLKNIKLTL</sequence>
<evidence type="ECO:0000256" key="2">
    <source>
        <dbReference type="ARBA" id="ARBA00022801"/>
    </source>
</evidence>
<dbReference type="Gene3D" id="3.30.540.30">
    <property type="match status" value="1"/>
</dbReference>
<gene>
    <name evidence="3" type="ORF">UU29_C0016G0020</name>
</gene>
<accession>A0A0G0TZI3</accession>
<protein>
    <submittedName>
        <fullName evidence="3">Uncharacterized protein</fullName>
    </submittedName>
</protein>
<keyword evidence="1" id="KW-0479">Metal-binding</keyword>
<reference evidence="3 4" key="1">
    <citation type="journal article" date="2015" name="Nature">
        <title>rRNA introns, odd ribosomes, and small enigmatic genomes across a large radiation of phyla.</title>
        <authorList>
            <person name="Brown C.T."/>
            <person name="Hug L.A."/>
            <person name="Thomas B.C."/>
            <person name="Sharon I."/>
            <person name="Castelle C.J."/>
            <person name="Singh A."/>
            <person name="Wilkins M.J."/>
            <person name="Williams K.H."/>
            <person name="Banfield J.F."/>
        </authorList>
    </citation>
    <scope>NUCLEOTIDE SEQUENCE [LARGE SCALE GENOMIC DNA]</scope>
</reference>
<dbReference type="GO" id="GO:0005737">
    <property type="term" value="C:cytoplasm"/>
    <property type="evidence" value="ECO:0007669"/>
    <property type="project" value="TreeGrafter"/>
</dbReference>
<dbReference type="GO" id="GO:0046872">
    <property type="term" value="F:metal ion binding"/>
    <property type="evidence" value="ECO:0007669"/>
    <property type="project" value="UniProtKB-KW"/>
</dbReference>
<proteinExistence type="predicted"/>
<organism evidence="3 4">
    <name type="scientific">Candidatus Daviesbacteria bacterium GW2011_GWA2_40_9</name>
    <dbReference type="NCBI Taxonomy" id="1618424"/>
    <lineage>
        <taxon>Bacteria</taxon>
        <taxon>Candidatus Daviesiibacteriota</taxon>
    </lineage>
</organism>
<dbReference type="PANTHER" id="PTHR23422:SF9">
    <property type="entry name" value="ZN-DEPENDENT HYDROLASE"/>
    <property type="match status" value="1"/>
</dbReference>